<evidence type="ECO:0000313" key="1">
    <source>
        <dbReference type="EMBL" id="MCD9558852.1"/>
    </source>
</evidence>
<evidence type="ECO:0000313" key="2">
    <source>
        <dbReference type="Proteomes" id="UP000823775"/>
    </source>
</evidence>
<name>A0ABS8UL82_DATST</name>
<accession>A0ABS8UL82</accession>
<sequence>MVGRTFVHKSTRMGIGSGPFEKVNNYNISKLPNWANAKWKSVGSYSSTSKFGQLSLDIGIMYFYPSSAQFGTWFGLGICTRFGLWDLDLALRLGFTKQESQPVGVESVPRPLFALKMVRPSSYFVRLGTRPVTTVYHFFETSTSCNRDFSINSYRAVPARTNAD</sequence>
<dbReference type="Proteomes" id="UP000823775">
    <property type="component" value="Unassembled WGS sequence"/>
</dbReference>
<organism evidence="1 2">
    <name type="scientific">Datura stramonium</name>
    <name type="common">Jimsonweed</name>
    <name type="synonym">Common thornapple</name>
    <dbReference type="NCBI Taxonomy" id="4076"/>
    <lineage>
        <taxon>Eukaryota</taxon>
        <taxon>Viridiplantae</taxon>
        <taxon>Streptophyta</taxon>
        <taxon>Embryophyta</taxon>
        <taxon>Tracheophyta</taxon>
        <taxon>Spermatophyta</taxon>
        <taxon>Magnoliopsida</taxon>
        <taxon>eudicotyledons</taxon>
        <taxon>Gunneridae</taxon>
        <taxon>Pentapetalae</taxon>
        <taxon>asterids</taxon>
        <taxon>lamiids</taxon>
        <taxon>Solanales</taxon>
        <taxon>Solanaceae</taxon>
        <taxon>Solanoideae</taxon>
        <taxon>Datureae</taxon>
        <taxon>Datura</taxon>
    </lineage>
</organism>
<comment type="caution">
    <text evidence="1">The sequence shown here is derived from an EMBL/GenBank/DDBJ whole genome shotgun (WGS) entry which is preliminary data.</text>
</comment>
<reference evidence="1 2" key="1">
    <citation type="journal article" date="2021" name="BMC Genomics">
        <title>Datura genome reveals duplications of psychoactive alkaloid biosynthetic genes and high mutation rate following tissue culture.</title>
        <authorList>
            <person name="Rajewski A."/>
            <person name="Carter-House D."/>
            <person name="Stajich J."/>
            <person name="Litt A."/>
        </authorList>
    </citation>
    <scope>NUCLEOTIDE SEQUENCE [LARGE SCALE GENOMIC DNA]</scope>
    <source>
        <strain evidence="1">AR-01</strain>
    </source>
</reference>
<keyword evidence="2" id="KW-1185">Reference proteome</keyword>
<protein>
    <submittedName>
        <fullName evidence="1">Uncharacterized protein</fullName>
    </submittedName>
</protein>
<gene>
    <name evidence="1" type="ORF">HAX54_016480</name>
</gene>
<dbReference type="EMBL" id="JACEIK010002069">
    <property type="protein sequence ID" value="MCD9558852.1"/>
    <property type="molecule type" value="Genomic_DNA"/>
</dbReference>
<proteinExistence type="predicted"/>